<comment type="caution">
    <text evidence="2">The sequence shown here is derived from an EMBL/GenBank/DDBJ whole genome shotgun (WGS) entry which is preliminary data.</text>
</comment>
<dbReference type="SUPFAM" id="SSF54909">
    <property type="entry name" value="Dimeric alpha+beta barrel"/>
    <property type="match status" value="2"/>
</dbReference>
<dbReference type="RefSeq" id="WP_188921333.1">
    <property type="nucleotide sequence ID" value="NZ_BMQV01000031.1"/>
</dbReference>
<evidence type="ECO:0000313" key="2">
    <source>
        <dbReference type="EMBL" id="GGP60107.1"/>
    </source>
</evidence>
<organism evidence="2 3">
    <name type="scientific">Shewanella saliphila</name>
    <dbReference type="NCBI Taxonomy" id="2282698"/>
    <lineage>
        <taxon>Bacteria</taxon>
        <taxon>Pseudomonadati</taxon>
        <taxon>Pseudomonadota</taxon>
        <taxon>Gammaproteobacteria</taxon>
        <taxon>Alteromonadales</taxon>
        <taxon>Shewanellaceae</taxon>
        <taxon>Shewanella</taxon>
    </lineage>
</organism>
<protein>
    <recommendedName>
        <fullName evidence="1">ABM domain-containing protein</fullName>
    </recommendedName>
</protein>
<feature type="domain" description="ABM" evidence="1">
    <location>
        <begin position="2"/>
        <end position="90"/>
    </location>
</feature>
<accession>A0ABQ2Q7T5</accession>
<keyword evidence="3" id="KW-1185">Reference proteome</keyword>
<dbReference type="InterPro" id="IPR011008">
    <property type="entry name" value="Dimeric_a/b-barrel"/>
</dbReference>
<dbReference type="PROSITE" id="PS51725">
    <property type="entry name" value="ABM"/>
    <property type="match status" value="1"/>
</dbReference>
<dbReference type="PANTHER" id="PTHR33336:SF3">
    <property type="entry name" value="ABM DOMAIN-CONTAINING PROTEIN"/>
    <property type="match status" value="1"/>
</dbReference>
<dbReference type="PANTHER" id="PTHR33336">
    <property type="entry name" value="QUINOL MONOOXYGENASE YGIN-RELATED"/>
    <property type="match status" value="1"/>
</dbReference>
<evidence type="ECO:0000259" key="1">
    <source>
        <dbReference type="PROSITE" id="PS51725"/>
    </source>
</evidence>
<proteinExistence type="predicted"/>
<dbReference type="EMBL" id="BMQV01000031">
    <property type="protein sequence ID" value="GGP60107.1"/>
    <property type="molecule type" value="Genomic_DNA"/>
</dbReference>
<dbReference type="Gene3D" id="3.30.70.100">
    <property type="match status" value="2"/>
</dbReference>
<dbReference type="InterPro" id="IPR007138">
    <property type="entry name" value="ABM_dom"/>
</dbReference>
<dbReference type="Proteomes" id="UP000654367">
    <property type="component" value="Unassembled WGS sequence"/>
</dbReference>
<dbReference type="InterPro" id="IPR050744">
    <property type="entry name" value="AI-2_Isomerase_LsrG"/>
</dbReference>
<gene>
    <name evidence="2" type="ORF">GCM10009409_27510</name>
</gene>
<reference evidence="3" key="1">
    <citation type="journal article" date="2019" name="Int. J. Syst. Evol. Microbiol.">
        <title>The Global Catalogue of Microorganisms (GCM) 10K type strain sequencing project: providing services to taxonomists for standard genome sequencing and annotation.</title>
        <authorList>
            <consortium name="The Broad Institute Genomics Platform"/>
            <consortium name="The Broad Institute Genome Sequencing Center for Infectious Disease"/>
            <person name="Wu L."/>
            <person name="Ma J."/>
        </authorList>
    </citation>
    <scope>NUCLEOTIDE SEQUENCE [LARGE SCALE GENOMIC DNA]</scope>
    <source>
        <strain evidence="3">JCM 32304</strain>
    </source>
</reference>
<evidence type="ECO:0000313" key="3">
    <source>
        <dbReference type="Proteomes" id="UP000654367"/>
    </source>
</evidence>
<sequence>MLTQLIKFTVKPEHQQNMTNVLLASIEGTRQEPGNINIDIFTDKADPNVFFAYERWQDAAAMECHRQQPYTQHLLSILGDVLAQPPQIHNLHDTQPAPVTVKPANPEDDIFSIFFIFPVNAEFRQPILAQFENHIEHTRQEAGCLLFDLYTTEEEANTLVVYEHWRKESDVWDIHFNQPYAKTTGALLAQAVEGDLKQYMHFVKALA</sequence>
<dbReference type="Pfam" id="PF03992">
    <property type="entry name" value="ABM"/>
    <property type="match status" value="2"/>
</dbReference>
<name>A0ABQ2Q7T5_9GAMM</name>